<dbReference type="EMBL" id="CAEZYW010000155">
    <property type="protein sequence ID" value="CAB4745844.1"/>
    <property type="molecule type" value="Genomic_DNA"/>
</dbReference>
<dbReference type="EMBL" id="CAFBPD010000304">
    <property type="protein sequence ID" value="CAB5024213.1"/>
    <property type="molecule type" value="Genomic_DNA"/>
</dbReference>
<feature type="compositionally biased region" description="Basic residues" evidence="1">
    <location>
        <begin position="1"/>
        <end position="11"/>
    </location>
</feature>
<evidence type="ECO:0000256" key="1">
    <source>
        <dbReference type="SAM" id="MobiDB-lite"/>
    </source>
</evidence>
<name>A0A6J6TGC5_9ZZZZ</name>
<reference evidence="2" key="1">
    <citation type="submission" date="2020-05" db="EMBL/GenBank/DDBJ databases">
        <authorList>
            <person name="Chiriac C."/>
            <person name="Salcher M."/>
            <person name="Ghai R."/>
            <person name="Kavagutti S V."/>
        </authorList>
    </citation>
    <scope>NUCLEOTIDE SEQUENCE</scope>
</reference>
<evidence type="ECO:0000313" key="2">
    <source>
        <dbReference type="EMBL" id="CAB4745844.1"/>
    </source>
</evidence>
<organism evidence="2">
    <name type="scientific">freshwater metagenome</name>
    <dbReference type="NCBI Taxonomy" id="449393"/>
    <lineage>
        <taxon>unclassified sequences</taxon>
        <taxon>metagenomes</taxon>
        <taxon>ecological metagenomes</taxon>
    </lineage>
</organism>
<sequence>MRRSLISHRHQPPTARQTGPPLSIFIDECGDFGPTQQHSPFYVLSLVLHDQNDDITGHLDRIHDALQVRGLESFVHRSDDRGYQ</sequence>
<accession>A0A6J6TGC5</accession>
<evidence type="ECO:0000313" key="3">
    <source>
        <dbReference type="EMBL" id="CAB5024213.1"/>
    </source>
</evidence>
<protein>
    <submittedName>
        <fullName evidence="2">Unannotated protein</fullName>
    </submittedName>
</protein>
<dbReference type="AlphaFoldDB" id="A0A6J6TGC5"/>
<feature type="region of interest" description="Disordered" evidence="1">
    <location>
        <begin position="1"/>
        <end position="21"/>
    </location>
</feature>
<proteinExistence type="predicted"/>
<gene>
    <name evidence="2" type="ORF">UFOPK2786_01031</name>
    <name evidence="3" type="ORF">UFOPK4061_01572</name>
</gene>